<name>A0A381IMJ7_AMIAI</name>
<accession>A0A381IMJ7</accession>
<protein>
    <submittedName>
        <fullName evidence="6">Transcriptional activator feaR</fullName>
    </submittedName>
</protein>
<dbReference type="RefSeq" id="WP_115734245.1">
    <property type="nucleotide sequence ID" value="NZ_BAAAVY010000001.1"/>
</dbReference>
<feature type="region of interest" description="Disordered" evidence="4">
    <location>
        <begin position="1"/>
        <end position="29"/>
    </location>
</feature>
<evidence type="ECO:0000313" key="6">
    <source>
        <dbReference type="EMBL" id="SUY28634.1"/>
    </source>
</evidence>
<dbReference type="PRINTS" id="PR00032">
    <property type="entry name" value="HTHARAC"/>
</dbReference>
<dbReference type="GO" id="GO:0003700">
    <property type="term" value="F:DNA-binding transcription factor activity"/>
    <property type="evidence" value="ECO:0007669"/>
    <property type="project" value="InterPro"/>
</dbReference>
<keyword evidence="3" id="KW-0804">Transcription</keyword>
<dbReference type="Pfam" id="PF12833">
    <property type="entry name" value="HTH_18"/>
    <property type="match status" value="1"/>
</dbReference>
<dbReference type="EMBL" id="UFSM01000002">
    <property type="protein sequence ID" value="SUY28634.1"/>
    <property type="molecule type" value="Genomic_DNA"/>
</dbReference>
<evidence type="ECO:0000256" key="4">
    <source>
        <dbReference type="SAM" id="MobiDB-lite"/>
    </source>
</evidence>
<dbReference type="InterPro" id="IPR020449">
    <property type="entry name" value="Tscrpt_reg_AraC-type_HTH"/>
</dbReference>
<dbReference type="PANTHER" id="PTHR46796:SF6">
    <property type="entry name" value="ARAC SUBFAMILY"/>
    <property type="match status" value="1"/>
</dbReference>
<dbReference type="AlphaFoldDB" id="A0A381IMJ7"/>
<dbReference type="Pfam" id="PF14525">
    <property type="entry name" value="AraC_binding_2"/>
    <property type="match status" value="1"/>
</dbReference>
<evidence type="ECO:0000256" key="1">
    <source>
        <dbReference type="ARBA" id="ARBA00023015"/>
    </source>
</evidence>
<dbReference type="PANTHER" id="PTHR46796">
    <property type="entry name" value="HTH-TYPE TRANSCRIPTIONAL ACTIVATOR RHAS-RELATED"/>
    <property type="match status" value="1"/>
</dbReference>
<dbReference type="InterPro" id="IPR050204">
    <property type="entry name" value="AraC_XylS_family_regulators"/>
</dbReference>
<dbReference type="InterPro" id="IPR018060">
    <property type="entry name" value="HTH_AraC"/>
</dbReference>
<evidence type="ECO:0000259" key="5">
    <source>
        <dbReference type="PROSITE" id="PS01124"/>
    </source>
</evidence>
<dbReference type="InterPro" id="IPR009057">
    <property type="entry name" value="Homeodomain-like_sf"/>
</dbReference>
<dbReference type="PROSITE" id="PS01124">
    <property type="entry name" value="HTH_ARAC_FAMILY_2"/>
    <property type="match status" value="1"/>
</dbReference>
<dbReference type="InterPro" id="IPR035418">
    <property type="entry name" value="AraC-bd_2"/>
</dbReference>
<dbReference type="Gene3D" id="1.10.10.60">
    <property type="entry name" value="Homeodomain-like"/>
    <property type="match status" value="1"/>
</dbReference>
<dbReference type="PROSITE" id="PS00041">
    <property type="entry name" value="HTH_ARAC_FAMILY_1"/>
    <property type="match status" value="1"/>
</dbReference>
<feature type="domain" description="HTH araC/xylS-type" evidence="5">
    <location>
        <begin position="236"/>
        <end position="335"/>
    </location>
</feature>
<proteinExistence type="predicted"/>
<reference evidence="6 7" key="1">
    <citation type="submission" date="2018-06" db="EMBL/GenBank/DDBJ databases">
        <authorList>
            <consortium name="Pathogen Informatics"/>
            <person name="Doyle S."/>
        </authorList>
    </citation>
    <scope>NUCLEOTIDE SEQUENCE [LARGE SCALE GENOMIC DNA]</scope>
    <source>
        <strain evidence="6 7">NCTC10684</strain>
    </source>
</reference>
<evidence type="ECO:0000256" key="2">
    <source>
        <dbReference type="ARBA" id="ARBA00023125"/>
    </source>
</evidence>
<dbReference type="Proteomes" id="UP000254701">
    <property type="component" value="Unassembled WGS sequence"/>
</dbReference>
<dbReference type="SMART" id="SM00342">
    <property type="entry name" value="HTH_ARAC"/>
    <property type="match status" value="1"/>
</dbReference>
<evidence type="ECO:0000313" key="7">
    <source>
        <dbReference type="Proteomes" id="UP000254701"/>
    </source>
</evidence>
<dbReference type="SUPFAM" id="SSF46689">
    <property type="entry name" value="Homeodomain-like"/>
    <property type="match status" value="1"/>
</dbReference>
<gene>
    <name evidence="6" type="primary">feaR_3</name>
    <name evidence="6" type="ORF">NCTC10684_05247</name>
</gene>
<dbReference type="InterPro" id="IPR018062">
    <property type="entry name" value="HTH_AraC-typ_CS"/>
</dbReference>
<dbReference type="OrthoDB" id="8004517at2"/>
<dbReference type="GO" id="GO:0043565">
    <property type="term" value="F:sequence-specific DNA binding"/>
    <property type="evidence" value="ECO:0007669"/>
    <property type="project" value="InterPro"/>
</dbReference>
<sequence>MVATGRSFAPENQDGFHASAGQHDGPIPHFEFSTDDVARADQFDAWRQNFSAMLDLTPTGNTPEVIDGRQVIWDLGCLAFTSISTGALNFAGLPGHVRRDALDHWMMTLFLDGEASTVAGGRAFDGGAGAVQLHSLGQPFEGHVTDSHMLMLLIPRDFFQEHSGALSLAEFSTLGGGMGCLLADYIIGLAKRLSTLTVADLPGVAAATRAMILACIAPSPDHLDEARAPISNMLLERARQCINANLYNPDLDNDMLCHALGVSRTRLYRLFEPSGGVMRYILHRRLVDAHSKLADPTETRRIFEIAEQRGFNDGAEFSRAFRREFGYSPSEVRTRGLGAIPARPVADLASLEPVERLGHLLRRLQS</sequence>
<organism evidence="6 7">
    <name type="scientific">Aminobacter aminovorans</name>
    <name type="common">Chelatobacter heintzii</name>
    <dbReference type="NCBI Taxonomy" id="83263"/>
    <lineage>
        <taxon>Bacteria</taxon>
        <taxon>Pseudomonadati</taxon>
        <taxon>Pseudomonadota</taxon>
        <taxon>Alphaproteobacteria</taxon>
        <taxon>Hyphomicrobiales</taxon>
        <taxon>Phyllobacteriaceae</taxon>
        <taxon>Aminobacter</taxon>
    </lineage>
</organism>
<keyword evidence="2" id="KW-0238">DNA-binding</keyword>
<keyword evidence="1" id="KW-0805">Transcription regulation</keyword>
<evidence type="ECO:0000256" key="3">
    <source>
        <dbReference type="ARBA" id="ARBA00023163"/>
    </source>
</evidence>